<sequence>MHTDAVTGPVTVFCDEQAVLAESIVWDPTTERLRWTDITLGLLTTARADGTVESSVALPPPLASFQPRAVGGFVAALGDTVVLTDERGVVERELVRVHHATTEMRFNEGKCDPFGRFLVGSMDLSDQDPAGALYSIEPDGTTRVLRGGFGVTNGIEWSPDGSVMYVTDTSTSTIYRGSYGPEGDLGELEPFVSGAAHDGLVRDDEGCFWTAVYGAGRVERWDAEGRHLETVEVPAPNVTSVAFGGPDRSTLFVGTARENSTEEQLEQYPHSGAVFAVPTRVHGAPASAFGG</sequence>
<dbReference type="EMBL" id="LDRC01000049">
    <property type="protein sequence ID" value="KTR51617.1"/>
    <property type="molecule type" value="Genomic_DNA"/>
</dbReference>
<dbReference type="Pfam" id="PF08450">
    <property type="entry name" value="SGL"/>
    <property type="match status" value="1"/>
</dbReference>
<dbReference type="RefSeq" id="WP_058749927.1">
    <property type="nucleotide sequence ID" value="NZ_LDRC01000049.1"/>
</dbReference>
<accession>A0A147DQ28</accession>
<evidence type="ECO:0000313" key="6">
    <source>
        <dbReference type="Proteomes" id="UP000072763"/>
    </source>
</evidence>
<name>A0A147DQ28_9MICO</name>
<proteinExistence type="inferred from homology"/>
<keyword evidence="3" id="KW-0479">Metal-binding</keyword>
<dbReference type="PATRIC" id="fig|465820.4.peg.2096"/>
<comment type="caution">
    <text evidence="5">The sequence shown here is derived from an EMBL/GenBank/DDBJ whole genome shotgun (WGS) entry which is preliminary data.</text>
</comment>
<protein>
    <recommendedName>
        <fullName evidence="4">SMP-30/Gluconolactonase/LRE-like region domain-containing protein</fullName>
    </recommendedName>
</protein>
<evidence type="ECO:0000313" key="5">
    <source>
        <dbReference type="EMBL" id="KTR51617.1"/>
    </source>
</evidence>
<dbReference type="PRINTS" id="PR01790">
    <property type="entry name" value="SMP30FAMILY"/>
</dbReference>
<evidence type="ECO:0000259" key="4">
    <source>
        <dbReference type="Pfam" id="PF08450"/>
    </source>
</evidence>
<feature type="binding site" evidence="3">
    <location>
        <position position="107"/>
    </location>
    <ligand>
        <name>substrate</name>
    </ligand>
</feature>
<dbReference type="Gene3D" id="2.120.10.30">
    <property type="entry name" value="TolB, C-terminal domain"/>
    <property type="match status" value="1"/>
</dbReference>
<dbReference type="PANTHER" id="PTHR10907">
    <property type="entry name" value="REGUCALCIN"/>
    <property type="match status" value="1"/>
</dbReference>
<feature type="active site" description="Proton donor/acceptor" evidence="2">
    <location>
        <position position="198"/>
    </location>
</feature>
<feature type="binding site" evidence="3">
    <location>
        <position position="22"/>
    </location>
    <ligand>
        <name>a divalent metal cation</name>
        <dbReference type="ChEBI" id="CHEBI:60240"/>
    </ligand>
</feature>
<dbReference type="InterPro" id="IPR005511">
    <property type="entry name" value="SMP-30"/>
</dbReference>
<dbReference type="GO" id="GO:0005509">
    <property type="term" value="F:calcium ion binding"/>
    <property type="evidence" value="ECO:0007669"/>
    <property type="project" value="TreeGrafter"/>
</dbReference>
<organism evidence="5 6">
    <name type="scientific">Curtobacterium oceanosedimentum</name>
    <dbReference type="NCBI Taxonomy" id="465820"/>
    <lineage>
        <taxon>Bacteria</taxon>
        <taxon>Bacillati</taxon>
        <taxon>Actinomycetota</taxon>
        <taxon>Actinomycetes</taxon>
        <taxon>Micrococcales</taxon>
        <taxon>Microbacteriaceae</taxon>
        <taxon>Curtobacterium</taxon>
    </lineage>
</organism>
<evidence type="ECO:0000256" key="1">
    <source>
        <dbReference type="ARBA" id="ARBA00008853"/>
    </source>
</evidence>
<feature type="binding site" evidence="3">
    <location>
        <position position="105"/>
    </location>
    <ligand>
        <name>substrate</name>
    </ligand>
</feature>
<comment type="cofactor">
    <cofactor evidence="3">
        <name>Zn(2+)</name>
        <dbReference type="ChEBI" id="CHEBI:29105"/>
    </cofactor>
    <text evidence="3">Binds 1 divalent metal cation per subunit.</text>
</comment>
<gene>
    <name evidence="5" type="ORF">NS359_09660</name>
</gene>
<reference evidence="5 6" key="1">
    <citation type="journal article" date="2016" name="Front. Microbiol.">
        <title>Genomic Resource of Rice Seed Associated Bacteria.</title>
        <authorList>
            <person name="Midha S."/>
            <person name="Bansal K."/>
            <person name="Sharma S."/>
            <person name="Kumar N."/>
            <person name="Patil P.P."/>
            <person name="Chaudhry V."/>
            <person name="Patil P.B."/>
        </authorList>
    </citation>
    <scope>NUCLEOTIDE SEQUENCE [LARGE SCALE GENOMIC DNA]</scope>
    <source>
        <strain evidence="5 6">NS359</strain>
    </source>
</reference>
<dbReference type="SUPFAM" id="SSF63829">
    <property type="entry name" value="Calcium-dependent phosphotriesterase"/>
    <property type="match status" value="1"/>
</dbReference>
<evidence type="ECO:0000256" key="3">
    <source>
        <dbReference type="PIRSR" id="PIRSR605511-2"/>
    </source>
</evidence>
<keyword evidence="3" id="KW-0862">Zinc</keyword>
<comment type="similarity">
    <text evidence="1">Belongs to the SMP-30/CGR1 family.</text>
</comment>
<feature type="binding site" evidence="3">
    <location>
        <position position="198"/>
    </location>
    <ligand>
        <name>a divalent metal cation</name>
        <dbReference type="ChEBI" id="CHEBI:60240"/>
    </ligand>
</feature>
<dbReference type="PANTHER" id="PTHR10907:SF47">
    <property type="entry name" value="REGUCALCIN"/>
    <property type="match status" value="1"/>
</dbReference>
<dbReference type="Proteomes" id="UP000072763">
    <property type="component" value="Unassembled WGS sequence"/>
</dbReference>
<feature type="domain" description="SMP-30/Gluconolactonase/LRE-like region" evidence="4">
    <location>
        <begin position="20"/>
        <end position="257"/>
    </location>
</feature>
<dbReference type="AlphaFoldDB" id="A0A147DQ28"/>
<dbReference type="InterPro" id="IPR013658">
    <property type="entry name" value="SGL"/>
</dbReference>
<dbReference type="GO" id="GO:0019853">
    <property type="term" value="P:L-ascorbic acid biosynthetic process"/>
    <property type="evidence" value="ECO:0007669"/>
    <property type="project" value="TreeGrafter"/>
</dbReference>
<evidence type="ECO:0000256" key="2">
    <source>
        <dbReference type="PIRSR" id="PIRSR605511-1"/>
    </source>
</evidence>
<dbReference type="STRING" id="465820.NS263_14740"/>
<dbReference type="InterPro" id="IPR011042">
    <property type="entry name" value="6-blade_b-propeller_TolB-like"/>
</dbReference>
<dbReference type="OrthoDB" id="2633250at2"/>
<dbReference type="GO" id="GO:0004341">
    <property type="term" value="F:gluconolactonase activity"/>
    <property type="evidence" value="ECO:0007669"/>
    <property type="project" value="TreeGrafter"/>
</dbReference>
<feature type="binding site" evidence="3">
    <location>
        <position position="153"/>
    </location>
    <ligand>
        <name>a divalent metal cation</name>
        <dbReference type="ChEBI" id="CHEBI:60240"/>
    </ligand>
</feature>